<evidence type="ECO:0000313" key="1">
    <source>
        <dbReference type="EMBL" id="AYW50321.1"/>
    </source>
</evidence>
<dbReference type="InterPro" id="IPR053144">
    <property type="entry name" value="Acetyltransferase_Butenolide"/>
</dbReference>
<name>A0A3G5FJ68_TETHA</name>
<keyword evidence="1" id="KW-0808">Transferase</keyword>
<dbReference type="SUPFAM" id="SSF55729">
    <property type="entry name" value="Acyl-CoA N-acyltransferases (Nat)"/>
    <property type="match status" value="1"/>
</dbReference>
<dbReference type="GO" id="GO:0016747">
    <property type="term" value="F:acyltransferase activity, transferring groups other than amino-acyl groups"/>
    <property type="evidence" value="ECO:0007669"/>
    <property type="project" value="InterPro"/>
</dbReference>
<reference evidence="1 2" key="1">
    <citation type="journal article" date="2012" name="Int. J. Syst. Evol. Microbiol.">
        <title>Characterization of Tetragenococcus strains from sugar thick juice reveals a novel species, Tetragenococcus osmophilus sp. nov., and divides Tetragenococcus halophilus into two subspecies, T. halophilus subsp. halophilus subsp. nov. and T. halophilus subsp. flandriensis subsp. nov.</title>
        <authorList>
            <person name="Juste A."/>
            <person name="Van Trappen S."/>
            <person name="Verreth C."/>
            <person name="Cleenwerck I."/>
            <person name="De Vos P."/>
            <person name="Lievens B."/>
            <person name="Willems K.A."/>
        </authorList>
    </citation>
    <scope>NUCLEOTIDE SEQUENCE [LARGE SCALE GENOMIC DNA]</scope>
    <source>
        <strain evidence="1 2">LMG 26042</strain>
    </source>
</reference>
<dbReference type="PANTHER" id="PTHR43233:SF1">
    <property type="entry name" value="FAMILY N-ACETYLTRANSFERASE, PUTATIVE (AFU_ORTHOLOGUE AFUA_6G03350)-RELATED"/>
    <property type="match status" value="1"/>
</dbReference>
<dbReference type="AlphaFoldDB" id="A0A3G5FJ68"/>
<organism evidence="1 2">
    <name type="scientific">Tetragenococcus halophilus</name>
    <name type="common">Pediococcus halophilus</name>
    <dbReference type="NCBI Taxonomy" id="51669"/>
    <lineage>
        <taxon>Bacteria</taxon>
        <taxon>Bacillati</taxon>
        <taxon>Bacillota</taxon>
        <taxon>Bacilli</taxon>
        <taxon>Lactobacillales</taxon>
        <taxon>Enterococcaceae</taxon>
        <taxon>Tetragenococcus</taxon>
    </lineage>
</organism>
<dbReference type="InterPro" id="IPR000182">
    <property type="entry name" value="GNAT_dom"/>
</dbReference>
<proteinExistence type="predicted"/>
<accession>A0A3G5FJ68</accession>
<dbReference type="OMA" id="PMWIYAG"/>
<sequence>MKEYELKETKDIALEQLLHLYQSVGWDNYTSAPEKLKKGVECSLKVITAWAGEQLLGLIRAVGDDFTILYIQDLLVLPEYQNQGIAFTLMKQLLASYPQVRQKVLMTEEAADVRYFYEKCGFYSADKGVGVAFYRFD</sequence>
<dbReference type="Gene3D" id="3.40.630.30">
    <property type="match status" value="1"/>
</dbReference>
<dbReference type="Pfam" id="PF13673">
    <property type="entry name" value="Acetyltransf_10"/>
    <property type="match status" value="1"/>
</dbReference>
<gene>
    <name evidence="1" type="ORF">C7H83_07545</name>
</gene>
<dbReference type="PROSITE" id="PS51186">
    <property type="entry name" value="GNAT"/>
    <property type="match status" value="1"/>
</dbReference>
<evidence type="ECO:0000313" key="2">
    <source>
        <dbReference type="Proteomes" id="UP000280475"/>
    </source>
</evidence>
<dbReference type="InterPro" id="IPR016181">
    <property type="entry name" value="Acyl_CoA_acyltransferase"/>
</dbReference>
<dbReference type="CDD" id="cd04301">
    <property type="entry name" value="NAT_SF"/>
    <property type="match status" value="1"/>
</dbReference>
<dbReference type="Proteomes" id="UP000280475">
    <property type="component" value="Chromosome"/>
</dbReference>
<dbReference type="PANTHER" id="PTHR43233">
    <property type="entry name" value="FAMILY N-ACETYLTRANSFERASE, PUTATIVE (AFU_ORTHOLOGUE AFUA_6G03350)-RELATED"/>
    <property type="match status" value="1"/>
</dbReference>
<protein>
    <submittedName>
        <fullName evidence="1">N-acetyltransferase</fullName>
    </submittedName>
</protein>
<dbReference type="EMBL" id="CP027768">
    <property type="protein sequence ID" value="AYW50321.1"/>
    <property type="molecule type" value="Genomic_DNA"/>
</dbReference>
<dbReference type="RefSeq" id="WP_014124663.1">
    <property type="nucleotide sequence ID" value="NZ_BLRM01000060.1"/>
</dbReference>